<dbReference type="Proteomes" id="UP000006233">
    <property type="component" value="Unassembled WGS sequence"/>
</dbReference>
<sequence length="48" mass="5703">MKKMDENPYSNHKIYYDEKGAFVFSRTKKLPNGTVIYPKKAKAFKIYI</sequence>
<evidence type="ECO:0000313" key="2">
    <source>
        <dbReference type="Proteomes" id="UP000006233"/>
    </source>
</evidence>
<reference evidence="1 2" key="1">
    <citation type="submission" date="2009-09" db="EMBL/GenBank/DDBJ databases">
        <authorList>
            <person name="Weinstock G."/>
            <person name="Sodergren E."/>
            <person name="Clifton S."/>
            <person name="Fulton L."/>
            <person name="Fulton B."/>
            <person name="Courtney L."/>
            <person name="Fronick C."/>
            <person name="Harrison M."/>
            <person name="Strong C."/>
            <person name="Farmer C."/>
            <person name="Delahaunty K."/>
            <person name="Markovic C."/>
            <person name="Hall O."/>
            <person name="Minx P."/>
            <person name="Tomlinson C."/>
            <person name="Mitreva M."/>
            <person name="Nelson J."/>
            <person name="Hou S."/>
            <person name="Wollam A."/>
            <person name="Pepin K.H."/>
            <person name="Johnson M."/>
            <person name="Bhonagiri V."/>
            <person name="Nash W.E."/>
            <person name="Warren W."/>
            <person name="Chinwalla A."/>
            <person name="Mardis E.R."/>
            <person name="Wilson R.K."/>
        </authorList>
    </citation>
    <scope>NUCLEOTIDE SEQUENCE [LARGE SCALE GENOMIC DNA]</scope>
    <source>
        <strain evidence="1 2">F0254</strain>
    </source>
</reference>
<protein>
    <submittedName>
        <fullName evidence="1">Uncharacterized protein</fullName>
    </submittedName>
</protein>
<dbReference type="AlphaFoldDB" id="C9MVC2"/>
<accession>C9MVC2</accession>
<gene>
    <name evidence="1" type="ORF">GCWU000323_00593</name>
</gene>
<evidence type="ECO:0000313" key="1">
    <source>
        <dbReference type="EMBL" id="EEX75344.1"/>
    </source>
</evidence>
<proteinExistence type="predicted"/>
<dbReference type="HOGENOM" id="CLU_3154398_0_0_0"/>
<name>C9MVC2_9FUSO</name>
<comment type="caution">
    <text evidence="1">The sequence shown here is derived from an EMBL/GenBank/DDBJ whole genome shotgun (WGS) entry which is preliminary data.</text>
</comment>
<dbReference type="RefSeq" id="WP_006803930.1">
    <property type="nucleotide sequence ID" value="NZ_GG700632.1"/>
</dbReference>
<dbReference type="EMBL" id="ACVB02000007">
    <property type="protein sequence ID" value="EEX75344.1"/>
    <property type="molecule type" value="Genomic_DNA"/>
</dbReference>
<organism evidence="1 2">
    <name type="scientific">Leptotrichia hofstadii F0254</name>
    <dbReference type="NCBI Taxonomy" id="634994"/>
    <lineage>
        <taxon>Bacteria</taxon>
        <taxon>Fusobacteriati</taxon>
        <taxon>Fusobacteriota</taxon>
        <taxon>Fusobacteriia</taxon>
        <taxon>Fusobacteriales</taxon>
        <taxon>Leptotrichiaceae</taxon>
        <taxon>Leptotrichia</taxon>
    </lineage>
</organism>